<dbReference type="Proteomes" id="UP001458880">
    <property type="component" value="Unassembled WGS sequence"/>
</dbReference>
<dbReference type="SUPFAM" id="SSF53335">
    <property type="entry name" value="S-adenosyl-L-methionine-dependent methyltransferases"/>
    <property type="match status" value="1"/>
</dbReference>
<dbReference type="Gene3D" id="3.40.50.150">
    <property type="entry name" value="Vaccinia Virus protein VP39"/>
    <property type="match status" value="1"/>
</dbReference>
<gene>
    <name evidence="1" type="ORF">QE152_g22737</name>
</gene>
<dbReference type="EMBL" id="JASPKY010000221">
    <property type="protein sequence ID" value="KAK9719282.1"/>
    <property type="molecule type" value="Genomic_DNA"/>
</dbReference>
<evidence type="ECO:0008006" key="3">
    <source>
        <dbReference type="Google" id="ProtNLM"/>
    </source>
</evidence>
<dbReference type="AlphaFoldDB" id="A0AAW1KJS1"/>
<name>A0AAW1KJS1_POPJA</name>
<comment type="caution">
    <text evidence="1">The sequence shown here is derived from an EMBL/GenBank/DDBJ whole genome shotgun (WGS) entry which is preliminary data.</text>
</comment>
<evidence type="ECO:0000313" key="1">
    <source>
        <dbReference type="EMBL" id="KAK9719282.1"/>
    </source>
</evidence>
<accession>A0AAW1KJS1</accession>
<dbReference type="InterPro" id="IPR029063">
    <property type="entry name" value="SAM-dependent_MTases_sf"/>
</dbReference>
<protein>
    <recommendedName>
        <fullName evidence="3">Juvenile hormone acid methyltransferase</fullName>
    </recommendedName>
</protein>
<dbReference type="Pfam" id="PF13489">
    <property type="entry name" value="Methyltransf_23"/>
    <property type="match status" value="1"/>
</dbReference>
<dbReference type="PANTHER" id="PTHR43861:SF1">
    <property type="entry name" value="TRANS-ACONITATE 2-METHYLTRANSFERASE"/>
    <property type="match status" value="1"/>
</dbReference>
<keyword evidence="2" id="KW-1185">Reference proteome</keyword>
<sequence>MRISALYAQTSEAPRRDAILYLKRYSPLLKWQPYKENVLDIGCGDGSVTREVLYPYLEDHLEKLMAVDLSEEMISYAKENNDLDRITYKPVDLDNEEDVRNLGMKFDHIFSFYCIHWIADQRSLFKRFYNILNPGGQIFITTLSDSSLHKTFKKYLTDETWAKYLPNTSGFTDYTDQPEEFVTNLLEETGFKVELCITEKQATPVDDFKGFIRSVVSVHRFINYIPEEFKEEYIQDQIRNNCEFSLYSKETGKYSWTYTSFVIVATKK</sequence>
<evidence type="ECO:0000313" key="2">
    <source>
        <dbReference type="Proteomes" id="UP001458880"/>
    </source>
</evidence>
<dbReference type="CDD" id="cd02440">
    <property type="entry name" value="AdoMet_MTases"/>
    <property type="match status" value="1"/>
</dbReference>
<reference evidence="1 2" key="1">
    <citation type="journal article" date="2024" name="BMC Genomics">
        <title>De novo assembly and annotation of Popillia japonica's genome with initial clues to its potential as an invasive pest.</title>
        <authorList>
            <person name="Cucini C."/>
            <person name="Boschi S."/>
            <person name="Funari R."/>
            <person name="Cardaioli E."/>
            <person name="Iannotti N."/>
            <person name="Marturano G."/>
            <person name="Paoli F."/>
            <person name="Bruttini M."/>
            <person name="Carapelli A."/>
            <person name="Frati F."/>
            <person name="Nardi F."/>
        </authorList>
    </citation>
    <scope>NUCLEOTIDE SEQUENCE [LARGE SCALE GENOMIC DNA]</scope>
    <source>
        <strain evidence="1">DMR45628</strain>
    </source>
</reference>
<dbReference type="PANTHER" id="PTHR43861">
    <property type="entry name" value="TRANS-ACONITATE 2-METHYLTRANSFERASE-RELATED"/>
    <property type="match status" value="1"/>
</dbReference>
<organism evidence="1 2">
    <name type="scientific">Popillia japonica</name>
    <name type="common">Japanese beetle</name>
    <dbReference type="NCBI Taxonomy" id="7064"/>
    <lineage>
        <taxon>Eukaryota</taxon>
        <taxon>Metazoa</taxon>
        <taxon>Ecdysozoa</taxon>
        <taxon>Arthropoda</taxon>
        <taxon>Hexapoda</taxon>
        <taxon>Insecta</taxon>
        <taxon>Pterygota</taxon>
        <taxon>Neoptera</taxon>
        <taxon>Endopterygota</taxon>
        <taxon>Coleoptera</taxon>
        <taxon>Polyphaga</taxon>
        <taxon>Scarabaeiformia</taxon>
        <taxon>Scarabaeidae</taxon>
        <taxon>Rutelinae</taxon>
        <taxon>Popillia</taxon>
    </lineage>
</organism>
<proteinExistence type="predicted"/>